<gene>
    <name evidence="8" type="ORF">SSCH_2530003</name>
</gene>
<evidence type="ECO:0000259" key="7">
    <source>
        <dbReference type="PROSITE" id="PS50972"/>
    </source>
</evidence>
<dbReference type="EMBL" id="CDRZ01000172">
    <property type="protein sequence ID" value="CEO88760.1"/>
    <property type="molecule type" value="Genomic_DNA"/>
</dbReference>
<dbReference type="GO" id="GO:0031419">
    <property type="term" value="F:cobalamin binding"/>
    <property type="evidence" value="ECO:0007669"/>
    <property type="project" value="UniProtKB-KW"/>
</dbReference>
<dbReference type="InterPro" id="IPR000489">
    <property type="entry name" value="Pterin-binding_dom"/>
</dbReference>
<dbReference type="PROSITE" id="PS50972">
    <property type="entry name" value="PTERIN_BINDING"/>
    <property type="match status" value="1"/>
</dbReference>
<dbReference type="RefSeq" id="WP_044664849.1">
    <property type="nucleotide sequence ID" value="NZ_CDRZ01000172.1"/>
</dbReference>
<dbReference type="GO" id="GO:0046653">
    <property type="term" value="P:tetrahydrofolate metabolic process"/>
    <property type="evidence" value="ECO:0007669"/>
    <property type="project" value="TreeGrafter"/>
</dbReference>
<keyword evidence="2" id="KW-0489">Methyltransferase</keyword>
<evidence type="ECO:0000256" key="6">
    <source>
        <dbReference type="ARBA" id="ARBA00023285"/>
    </source>
</evidence>
<comment type="similarity">
    <text evidence="1">Belongs to the vitamin-B12 dependent methionine synthase family.</text>
</comment>
<proteinExistence type="inferred from homology"/>
<keyword evidence="4" id="KW-0808">Transferase</keyword>
<dbReference type="GO" id="GO:0046872">
    <property type="term" value="F:metal ion binding"/>
    <property type="evidence" value="ECO:0007669"/>
    <property type="project" value="UniProtKB-KW"/>
</dbReference>
<dbReference type="PANTHER" id="PTHR45833:SF1">
    <property type="entry name" value="METHIONINE SYNTHASE"/>
    <property type="match status" value="1"/>
</dbReference>
<dbReference type="AlphaFoldDB" id="A0A0B7MFD0"/>
<dbReference type="GO" id="GO:0050667">
    <property type="term" value="P:homocysteine metabolic process"/>
    <property type="evidence" value="ECO:0007669"/>
    <property type="project" value="TreeGrafter"/>
</dbReference>
<evidence type="ECO:0000313" key="9">
    <source>
        <dbReference type="Proteomes" id="UP000046155"/>
    </source>
</evidence>
<reference evidence="9" key="1">
    <citation type="submission" date="2015-01" db="EMBL/GenBank/DDBJ databases">
        <authorList>
            <person name="Manzoor Shahid"/>
            <person name="Zubair Saima"/>
        </authorList>
    </citation>
    <scope>NUCLEOTIDE SEQUENCE [LARGE SCALE GENOMIC DNA]</scope>
    <source>
        <strain evidence="9">Sp3</strain>
    </source>
</reference>
<dbReference type="GO" id="GO:0008705">
    <property type="term" value="F:methionine synthase activity"/>
    <property type="evidence" value="ECO:0007669"/>
    <property type="project" value="TreeGrafter"/>
</dbReference>
<dbReference type="PANTHER" id="PTHR45833">
    <property type="entry name" value="METHIONINE SYNTHASE"/>
    <property type="match status" value="1"/>
</dbReference>
<dbReference type="Gene3D" id="3.20.20.20">
    <property type="entry name" value="Dihydropteroate synthase-like"/>
    <property type="match status" value="1"/>
</dbReference>
<name>A0A0B7MFD0_9FIRM</name>
<protein>
    <submittedName>
        <fullName evidence="8">Dihydropteroate synthase DHPS</fullName>
    </submittedName>
</protein>
<dbReference type="SUPFAM" id="SSF51717">
    <property type="entry name" value="Dihydropteroate synthetase-like"/>
    <property type="match status" value="1"/>
</dbReference>
<evidence type="ECO:0000256" key="5">
    <source>
        <dbReference type="ARBA" id="ARBA00022723"/>
    </source>
</evidence>
<evidence type="ECO:0000313" key="8">
    <source>
        <dbReference type="EMBL" id="CEO88760.1"/>
    </source>
</evidence>
<evidence type="ECO:0000256" key="4">
    <source>
        <dbReference type="ARBA" id="ARBA00022679"/>
    </source>
</evidence>
<keyword evidence="9" id="KW-1185">Reference proteome</keyword>
<keyword evidence="5" id="KW-0479">Metal-binding</keyword>
<dbReference type="Proteomes" id="UP000046155">
    <property type="component" value="Unassembled WGS sequence"/>
</dbReference>
<keyword evidence="3" id="KW-0846">Cobalamin</keyword>
<accession>A0A0B7MFD0</accession>
<evidence type="ECO:0000256" key="3">
    <source>
        <dbReference type="ARBA" id="ARBA00022628"/>
    </source>
</evidence>
<keyword evidence="6" id="KW-0170">Cobalt</keyword>
<dbReference type="GO" id="GO:0032259">
    <property type="term" value="P:methylation"/>
    <property type="evidence" value="ECO:0007669"/>
    <property type="project" value="UniProtKB-KW"/>
</dbReference>
<dbReference type="InterPro" id="IPR050554">
    <property type="entry name" value="Met_Synthase/Corrinoid"/>
</dbReference>
<feature type="domain" description="Pterin-binding" evidence="7">
    <location>
        <begin position="1"/>
        <end position="264"/>
    </location>
</feature>
<dbReference type="GO" id="GO:0005829">
    <property type="term" value="C:cytosol"/>
    <property type="evidence" value="ECO:0007669"/>
    <property type="project" value="TreeGrafter"/>
</dbReference>
<evidence type="ECO:0000256" key="1">
    <source>
        <dbReference type="ARBA" id="ARBA00010398"/>
    </source>
</evidence>
<evidence type="ECO:0000256" key="2">
    <source>
        <dbReference type="ARBA" id="ARBA00022603"/>
    </source>
</evidence>
<dbReference type="OrthoDB" id="9803687at2"/>
<dbReference type="Pfam" id="PF00809">
    <property type="entry name" value="Pterin_bind"/>
    <property type="match status" value="1"/>
</dbReference>
<sequence>MLYIGESINATIKSVKKAILDQDEAFLIDLARAQVETGSQLLDANAGTGRDQEAEDLVWLVELVQKNVDVPLCLDSSDPKAIEAAMKVHKGIPMVNSISGERQKMDALLPVVADAPCKVIALCIGNNGIPATPEERFEVGRSVVKELEKAGVKKEDIYLDAIVMGVATDCNAGVVTLKTLELIKKELPDVKTVFPVSNVGFGLPGRVWFNSIFTAFAVERGLDALICDTRSKKIMTSVMSSEVLLGRDNYCLSYLKAYKKGLLD</sequence>
<organism evidence="8 9">
    <name type="scientific">Syntrophaceticus schinkii</name>
    <dbReference type="NCBI Taxonomy" id="499207"/>
    <lineage>
        <taxon>Bacteria</taxon>
        <taxon>Bacillati</taxon>
        <taxon>Bacillota</taxon>
        <taxon>Clostridia</taxon>
        <taxon>Thermoanaerobacterales</taxon>
        <taxon>Thermoanaerobacterales Family III. Incertae Sedis</taxon>
        <taxon>Syntrophaceticus</taxon>
    </lineage>
</organism>
<dbReference type="InterPro" id="IPR011005">
    <property type="entry name" value="Dihydropteroate_synth-like_sf"/>
</dbReference>
<dbReference type="NCBIfam" id="NF005719">
    <property type="entry name" value="PRK07535.1"/>
    <property type="match status" value="1"/>
</dbReference>